<keyword evidence="6" id="KW-1185">Reference proteome</keyword>
<dbReference type="GO" id="GO:0003677">
    <property type="term" value="F:DNA binding"/>
    <property type="evidence" value="ECO:0007669"/>
    <property type="project" value="InterPro"/>
</dbReference>
<feature type="compositionally biased region" description="Polar residues" evidence="3">
    <location>
        <begin position="111"/>
        <end position="131"/>
    </location>
</feature>
<feature type="compositionally biased region" description="Low complexity" evidence="3">
    <location>
        <begin position="71"/>
        <end position="85"/>
    </location>
</feature>
<organism evidence="5 6">
    <name type="scientific">Colletotrichum plurivorum</name>
    <dbReference type="NCBI Taxonomy" id="2175906"/>
    <lineage>
        <taxon>Eukaryota</taxon>
        <taxon>Fungi</taxon>
        <taxon>Dikarya</taxon>
        <taxon>Ascomycota</taxon>
        <taxon>Pezizomycotina</taxon>
        <taxon>Sordariomycetes</taxon>
        <taxon>Hypocreomycetidae</taxon>
        <taxon>Glomerellales</taxon>
        <taxon>Glomerellaceae</taxon>
        <taxon>Colletotrichum</taxon>
        <taxon>Colletotrichum orchidearum species complex</taxon>
    </lineage>
</organism>
<evidence type="ECO:0000256" key="3">
    <source>
        <dbReference type="SAM" id="MobiDB-lite"/>
    </source>
</evidence>
<dbReference type="CDD" id="cd00067">
    <property type="entry name" value="GAL4"/>
    <property type="match status" value="1"/>
</dbReference>
<dbReference type="EMBL" id="WIGO01000145">
    <property type="protein sequence ID" value="KAF6826972.1"/>
    <property type="molecule type" value="Genomic_DNA"/>
</dbReference>
<protein>
    <recommendedName>
        <fullName evidence="4">Zn(2)-C6 fungal-type domain-containing protein</fullName>
    </recommendedName>
</protein>
<dbReference type="Pfam" id="PF04082">
    <property type="entry name" value="Fungal_trans"/>
    <property type="match status" value="1"/>
</dbReference>
<dbReference type="GO" id="GO:0000981">
    <property type="term" value="F:DNA-binding transcription factor activity, RNA polymerase II-specific"/>
    <property type="evidence" value="ECO:0007669"/>
    <property type="project" value="InterPro"/>
</dbReference>
<name>A0A8H6K8Y5_9PEZI</name>
<dbReference type="SMART" id="SM00066">
    <property type="entry name" value="GAL4"/>
    <property type="match status" value="1"/>
</dbReference>
<comment type="caution">
    <text evidence="5">The sequence shown here is derived from an EMBL/GenBank/DDBJ whole genome shotgun (WGS) entry which is preliminary data.</text>
</comment>
<evidence type="ECO:0000256" key="1">
    <source>
        <dbReference type="ARBA" id="ARBA00022723"/>
    </source>
</evidence>
<dbReference type="InterPro" id="IPR001138">
    <property type="entry name" value="Zn2Cys6_DnaBD"/>
</dbReference>
<feature type="compositionally biased region" description="Polar residues" evidence="3">
    <location>
        <begin position="86"/>
        <end position="101"/>
    </location>
</feature>
<feature type="region of interest" description="Disordered" evidence="3">
    <location>
        <begin position="69"/>
        <end position="131"/>
    </location>
</feature>
<feature type="region of interest" description="Disordered" evidence="3">
    <location>
        <begin position="556"/>
        <end position="584"/>
    </location>
</feature>
<dbReference type="Gene3D" id="4.10.240.10">
    <property type="entry name" value="Zn(2)-C6 fungal-type DNA-binding domain"/>
    <property type="match status" value="1"/>
</dbReference>
<sequence>MTPTDAPKPHTRGASRSSLACLTCRSRHIKCDGQRPRCSRCTEVDRECNYAASRRGGLDRAALAERRKRLAAASSDGSSKDASNSTMRATSQPSSLESSLQVDEADLPTNLDLSNGTYLQTPSPSSLAEPQVDVTSLENDALIDSYYKNFHKFHPFLPPKKHFIRLSKNPAILNNLDPVVSVMRFLGHIYDAHEWSLPLKERAEARISQPSASGPFIVQARLLYSIALFWHNYTAESRREMDAATGLAVELGMFRQEFAAEHGAGDLVLAESWRRTWWTLFVVDAYYAGTLGTMNFTVVDVEATIELPCEDSEYESGVNRIAMLIHEQDIPEPQTLEDFDSREFAAEGTAFSSFAYLISGVKCVALAISTVPKIASKEDSAGIIDSADSIIDGWLLLLPKDRTQVMKKSGEIDELMFQAHLLIHVPLSDLRFNAVEDVSSCAREPPLENPKSDLISVHTVRVLRSVEAQIRLLALPVRPFQHTPFTTCMVSEGTLALLSACAYLFKGKRLAVARDQIRMTIGCLGALGEVWPRTAKNVKEIQTIARHVLKVGGKAANGATTGRSSEPLSLPGGEGSSRSDAEVSGSDLDPFASLGAMDDVCGWYNLADLGPYLAQWMNVDSSNAS</sequence>
<dbReference type="PROSITE" id="PS50048">
    <property type="entry name" value="ZN2_CY6_FUNGAL_2"/>
    <property type="match status" value="1"/>
</dbReference>
<reference evidence="5" key="1">
    <citation type="journal article" date="2020" name="Phytopathology">
        <title>Genome Sequence Resources of Colletotrichum truncatum, C. plurivorum, C. musicola, and C. sojae: Four Species Pathogenic to Soybean (Glycine max).</title>
        <authorList>
            <person name="Rogerio F."/>
            <person name="Boufleur T.R."/>
            <person name="Ciampi-Guillardi M."/>
            <person name="Sukno S.A."/>
            <person name="Thon M.R."/>
            <person name="Massola Junior N.S."/>
            <person name="Baroncelli R."/>
        </authorList>
    </citation>
    <scope>NUCLEOTIDE SEQUENCE</scope>
    <source>
        <strain evidence="5">LFN00145</strain>
    </source>
</reference>
<accession>A0A8H6K8Y5</accession>
<dbReference type="PROSITE" id="PS00463">
    <property type="entry name" value="ZN2_CY6_FUNGAL_1"/>
    <property type="match status" value="1"/>
</dbReference>
<evidence type="ECO:0000259" key="4">
    <source>
        <dbReference type="PROSITE" id="PS50048"/>
    </source>
</evidence>
<dbReference type="GO" id="GO:0006351">
    <property type="term" value="P:DNA-templated transcription"/>
    <property type="evidence" value="ECO:0007669"/>
    <property type="project" value="InterPro"/>
</dbReference>
<dbReference type="SUPFAM" id="SSF57701">
    <property type="entry name" value="Zn2/Cys6 DNA-binding domain"/>
    <property type="match status" value="1"/>
</dbReference>
<evidence type="ECO:0000256" key="2">
    <source>
        <dbReference type="ARBA" id="ARBA00023242"/>
    </source>
</evidence>
<evidence type="ECO:0000313" key="5">
    <source>
        <dbReference type="EMBL" id="KAF6826972.1"/>
    </source>
</evidence>
<feature type="domain" description="Zn(2)-C6 fungal-type" evidence="4">
    <location>
        <begin position="20"/>
        <end position="50"/>
    </location>
</feature>
<dbReference type="Pfam" id="PF00172">
    <property type="entry name" value="Zn_clus"/>
    <property type="match status" value="1"/>
</dbReference>
<keyword evidence="2" id="KW-0539">Nucleus</keyword>
<proteinExistence type="predicted"/>
<gene>
    <name evidence="5" type="ORF">CPLU01_09346</name>
</gene>
<dbReference type="Proteomes" id="UP000654918">
    <property type="component" value="Unassembled WGS sequence"/>
</dbReference>
<dbReference type="GO" id="GO:0008270">
    <property type="term" value="F:zinc ion binding"/>
    <property type="evidence" value="ECO:0007669"/>
    <property type="project" value="InterPro"/>
</dbReference>
<dbReference type="PANTHER" id="PTHR47431">
    <property type="entry name" value="ZN(II)2CYS6 TRANSCRIPTION FACTOR (EUROFUNG)-RELATED"/>
    <property type="match status" value="1"/>
</dbReference>
<feature type="compositionally biased region" description="Polar residues" evidence="3">
    <location>
        <begin position="558"/>
        <end position="567"/>
    </location>
</feature>
<keyword evidence="1" id="KW-0479">Metal-binding</keyword>
<dbReference type="CDD" id="cd12148">
    <property type="entry name" value="fungal_TF_MHR"/>
    <property type="match status" value="1"/>
</dbReference>
<dbReference type="PANTHER" id="PTHR47431:SF4">
    <property type="entry name" value="ZN(II)2CYS6 TRANSCRIPTION FACTOR (EUROFUNG)"/>
    <property type="match status" value="1"/>
</dbReference>
<evidence type="ECO:0000313" key="6">
    <source>
        <dbReference type="Proteomes" id="UP000654918"/>
    </source>
</evidence>
<dbReference type="InterPro" id="IPR036864">
    <property type="entry name" value="Zn2-C6_fun-type_DNA-bd_sf"/>
</dbReference>
<dbReference type="InterPro" id="IPR007219">
    <property type="entry name" value="XnlR_reg_dom"/>
</dbReference>
<dbReference type="AlphaFoldDB" id="A0A8H6K8Y5"/>